<evidence type="ECO:0000313" key="1">
    <source>
        <dbReference type="EMBL" id="HEA21451.1"/>
    </source>
</evidence>
<sequence>MIEKKEVVEIYKIESHSYPECMKAVITFIDGKFTNCEYDVSFETSGGKMRYNLDGWKFLKHVATRILELAEEKKK</sequence>
<comment type="caution">
    <text evidence="1">The sequence shown here is derived from an EMBL/GenBank/DDBJ whole genome shotgun (WGS) entry which is preliminary data.</text>
</comment>
<dbReference type="Proteomes" id="UP000886191">
    <property type="component" value="Unassembled WGS sequence"/>
</dbReference>
<dbReference type="AlphaFoldDB" id="A0A831VNZ3"/>
<protein>
    <submittedName>
        <fullName evidence="1">Uncharacterized protein</fullName>
    </submittedName>
</protein>
<accession>A0A831VNZ3</accession>
<dbReference type="EMBL" id="DRGL01000039">
    <property type="protein sequence ID" value="HEA21451.1"/>
    <property type="molecule type" value="Genomic_DNA"/>
</dbReference>
<organism evidence="1">
    <name type="scientific">Pricia antarctica</name>
    <dbReference type="NCBI Taxonomy" id="641691"/>
    <lineage>
        <taxon>Bacteria</taxon>
        <taxon>Pseudomonadati</taxon>
        <taxon>Bacteroidota</taxon>
        <taxon>Flavobacteriia</taxon>
        <taxon>Flavobacteriales</taxon>
        <taxon>Flavobacteriaceae</taxon>
        <taxon>Pricia</taxon>
    </lineage>
</organism>
<name>A0A831VNZ3_9FLAO</name>
<reference evidence="1" key="1">
    <citation type="journal article" date="2020" name="mSystems">
        <title>Genome- and Community-Level Interaction Insights into Carbon Utilization and Element Cycling Functions of Hydrothermarchaeota in Hydrothermal Sediment.</title>
        <authorList>
            <person name="Zhou Z."/>
            <person name="Liu Y."/>
            <person name="Xu W."/>
            <person name="Pan J."/>
            <person name="Luo Z.H."/>
            <person name="Li M."/>
        </authorList>
    </citation>
    <scope>NUCLEOTIDE SEQUENCE [LARGE SCALE GENOMIC DNA]</scope>
    <source>
        <strain evidence="1">HyVt-345</strain>
    </source>
</reference>
<gene>
    <name evidence="1" type="ORF">ENH87_11085</name>
</gene>
<proteinExistence type="predicted"/>